<protein>
    <submittedName>
        <fullName evidence="1">Uncharacterized protein</fullName>
    </submittedName>
</protein>
<name>A0ACB8U9D7_9APHY</name>
<accession>A0ACB8U9D7</accession>
<reference evidence="1" key="1">
    <citation type="journal article" date="2021" name="Environ. Microbiol.">
        <title>Gene family expansions and transcriptome signatures uncover fungal adaptations to wood decay.</title>
        <authorList>
            <person name="Hage H."/>
            <person name="Miyauchi S."/>
            <person name="Viragh M."/>
            <person name="Drula E."/>
            <person name="Min B."/>
            <person name="Chaduli D."/>
            <person name="Navarro D."/>
            <person name="Favel A."/>
            <person name="Norest M."/>
            <person name="Lesage-Meessen L."/>
            <person name="Balint B."/>
            <person name="Merenyi Z."/>
            <person name="de Eugenio L."/>
            <person name="Morin E."/>
            <person name="Martinez A.T."/>
            <person name="Baldrian P."/>
            <person name="Stursova M."/>
            <person name="Martinez M.J."/>
            <person name="Novotny C."/>
            <person name="Magnuson J.K."/>
            <person name="Spatafora J.W."/>
            <person name="Maurice S."/>
            <person name="Pangilinan J."/>
            <person name="Andreopoulos W."/>
            <person name="LaButti K."/>
            <person name="Hundley H."/>
            <person name="Na H."/>
            <person name="Kuo A."/>
            <person name="Barry K."/>
            <person name="Lipzen A."/>
            <person name="Henrissat B."/>
            <person name="Riley R."/>
            <person name="Ahrendt S."/>
            <person name="Nagy L.G."/>
            <person name="Grigoriev I.V."/>
            <person name="Martin F."/>
            <person name="Rosso M.N."/>
        </authorList>
    </citation>
    <scope>NUCLEOTIDE SEQUENCE</scope>
    <source>
        <strain evidence="1">CBS 384.51</strain>
    </source>
</reference>
<dbReference type="EMBL" id="MU274907">
    <property type="protein sequence ID" value="KAI0090776.1"/>
    <property type="molecule type" value="Genomic_DNA"/>
</dbReference>
<comment type="caution">
    <text evidence="1">The sequence shown here is derived from an EMBL/GenBank/DDBJ whole genome shotgun (WGS) entry which is preliminary data.</text>
</comment>
<gene>
    <name evidence="1" type="ORF">BDY19DRAFT_984418</name>
</gene>
<evidence type="ECO:0000313" key="2">
    <source>
        <dbReference type="Proteomes" id="UP001055072"/>
    </source>
</evidence>
<organism evidence="1 2">
    <name type="scientific">Irpex rosettiformis</name>
    <dbReference type="NCBI Taxonomy" id="378272"/>
    <lineage>
        <taxon>Eukaryota</taxon>
        <taxon>Fungi</taxon>
        <taxon>Dikarya</taxon>
        <taxon>Basidiomycota</taxon>
        <taxon>Agaricomycotina</taxon>
        <taxon>Agaricomycetes</taxon>
        <taxon>Polyporales</taxon>
        <taxon>Irpicaceae</taxon>
        <taxon>Irpex</taxon>
    </lineage>
</organism>
<dbReference type="Proteomes" id="UP001055072">
    <property type="component" value="Unassembled WGS sequence"/>
</dbReference>
<sequence length="141" mass="16073">MSSAKLSITPLTSLRTTRHSIPRYARFPNTALQHKPLLIYHAVFPNDTTPAQIESHIRAVGVCEPQWGFSMYKTSHFHSTTHELLAVLSGRATLLFGGEDNPGRVEETNMCYGKEDEEGVEERIRDLEWFGRDQCMPRKDL</sequence>
<proteinExistence type="predicted"/>
<keyword evidence="2" id="KW-1185">Reference proteome</keyword>
<evidence type="ECO:0000313" key="1">
    <source>
        <dbReference type="EMBL" id="KAI0090776.1"/>
    </source>
</evidence>